<reference evidence="1" key="1">
    <citation type="journal article" date="2019" name="MBio">
        <title>Virus Genomes from Deep Sea Sediments Expand the Ocean Megavirome and Support Independent Origins of Viral Gigantism.</title>
        <authorList>
            <person name="Backstrom D."/>
            <person name="Yutin N."/>
            <person name="Jorgensen S.L."/>
            <person name="Dharamshi J."/>
            <person name="Homa F."/>
            <person name="Zaremba-Niedwiedzka K."/>
            <person name="Spang A."/>
            <person name="Wolf Y.I."/>
            <person name="Koonin E.V."/>
            <person name="Ettema T.J."/>
        </authorList>
    </citation>
    <scope>NUCLEOTIDE SEQUENCE</scope>
</reference>
<evidence type="ECO:0000313" key="1">
    <source>
        <dbReference type="EMBL" id="QBK92484.1"/>
    </source>
</evidence>
<sequence>MLNKEDESGYSHFVRLTSEGFGSDDRNMLDRDEILIRETKIRIAVSYPLNDEYRFDITLKEESNFTRFLLAESISRLYQSIYKEERETATLPIKSMTELGNRTGCIRCPILMNRACSSGKYSICMHGLEDLVLHTVYHDESRNLYTLGIDS</sequence>
<dbReference type="PANTHER" id="PTHR37515">
    <property type="entry name" value="YALI0C09240P"/>
    <property type="match status" value="1"/>
</dbReference>
<organism evidence="1">
    <name type="scientific">Pithovirus LCPAC401</name>
    <dbReference type="NCBI Taxonomy" id="2506595"/>
    <lineage>
        <taxon>Viruses</taxon>
        <taxon>Pithoviruses</taxon>
    </lineage>
</organism>
<dbReference type="PANTHER" id="PTHR37515:SF2">
    <property type="entry name" value="YALI0C09240P"/>
    <property type="match status" value="1"/>
</dbReference>
<name>A0A481Z9C0_9VIRU</name>
<gene>
    <name evidence="1" type="ORF">LCPAC401_01220</name>
</gene>
<protein>
    <submittedName>
        <fullName evidence="1">Uncharacterized protein</fullName>
    </submittedName>
</protein>
<proteinExistence type="predicted"/>
<accession>A0A481Z9C0</accession>
<dbReference type="EMBL" id="MK500578">
    <property type="protein sequence ID" value="QBK92484.1"/>
    <property type="molecule type" value="Genomic_DNA"/>
</dbReference>